<gene>
    <name evidence="1" type="ORF">ACFYV7_16880</name>
</gene>
<dbReference type="EMBL" id="JBIAPI010000003">
    <property type="protein sequence ID" value="MFF3224471.1"/>
    <property type="molecule type" value="Genomic_DNA"/>
</dbReference>
<evidence type="ECO:0000313" key="2">
    <source>
        <dbReference type="Proteomes" id="UP001601948"/>
    </source>
</evidence>
<sequence length="211" mass="23407">MSDRPEAREGDPVVRRTAFRVVMMFSAIVLPAVLLPVASAEGTGSTKDKGLRYQSILVQIPGVKFPEAKSSITPNQMYYVGEASCTNDDVGAGVLDDLNRELKTFYVEFGDPAKPDDVVGKIWKAVFGDSKYTDKVRRGLCEVVADDKKYADYIATAEKIVASYGKNVRIRPEYAGNDEEQKDNRLDFWAEKLGEFGTVLKPWLPIDLKSA</sequence>
<dbReference type="Proteomes" id="UP001601948">
    <property type="component" value="Unassembled WGS sequence"/>
</dbReference>
<proteinExistence type="predicted"/>
<accession>A0ABW6QTB3</accession>
<evidence type="ECO:0000313" key="1">
    <source>
        <dbReference type="EMBL" id="MFF3224471.1"/>
    </source>
</evidence>
<name>A0ABW6QTB3_9NOCA</name>
<dbReference type="RefSeq" id="WP_387718241.1">
    <property type="nucleotide sequence ID" value="NZ_JBIAPI010000003.1"/>
</dbReference>
<keyword evidence="2" id="KW-1185">Reference proteome</keyword>
<evidence type="ECO:0008006" key="3">
    <source>
        <dbReference type="Google" id="ProtNLM"/>
    </source>
</evidence>
<protein>
    <recommendedName>
        <fullName evidence="3">Secreted protein</fullName>
    </recommendedName>
</protein>
<organism evidence="1 2">
    <name type="scientific">Nocardia suismassiliense</name>
    <dbReference type="NCBI Taxonomy" id="2077092"/>
    <lineage>
        <taxon>Bacteria</taxon>
        <taxon>Bacillati</taxon>
        <taxon>Actinomycetota</taxon>
        <taxon>Actinomycetes</taxon>
        <taxon>Mycobacteriales</taxon>
        <taxon>Nocardiaceae</taxon>
        <taxon>Nocardia</taxon>
    </lineage>
</organism>
<reference evidence="1 2" key="1">
    <citation type="submission" date="2024-10" db="EMBL/GenBank/DDBJ databases">
        <title>The Natural Products Discovery Center: Release of the First 8490 Sequenced Strains for Exploring Actinobacteria Biosynthetic Diversity.</title>
        <authorList>
            <person name="Kalkreuter E."/>
            <person name="Kautsar S.A."/>
            <person name="Yang D."/>
            <person name="Bader C.D."/>
            <person name="Teijaro C.N."/>
            <person name="Fluegel L."/>
            <person name="Davis C.M."/>
            <person name="Simpson J.R."/>
            <person name="Lauterbach L."/>
            <person name="Steele A.D."/>
            <person name="Gui C."/>
            <person name="Meng S."/>
            <person name="Li G."/>
            <person name="Viehrig K."/>
            <person name="Ye F."/>
            <person name="Su P."/>
            <person name="Kiefer A.F."/>
            <person name="Nichols A."/>
            <person name="Cepeda A.J."/>
            <person name="Yan W."/>
            <person name="Fan B."/>
            <person name="Jiang Y."/>
            <person name="Adhikari A."/>
            <person name="Zheng C.-J."/>
            <person name="Schuster L."/>
            <person name="Cowan T.M."/>
            <person name="Smanski M.J."/>
            <person name="Chevrette M.G."/>
            <person name="De Carvalho L.P.S."/>
            <person name="Shen B."/>
        </authorList>
    </citation>
    <scope>NUCLEOTIDE SEQUENCE [LARGE SCALE GENOMIC DNA]</scope>
    <source>
        <strain evidence="1 2">NPDC003040</strain>
    </source>
</reference>
<comment type="caution">
    <text evidence="1">The sequence shown here is derived from an EMBL/GenBank/DDBJ whole genome shotgun (WGS) entry which is preliminary data.</text>
</comment>